<dbReference type="VEuPathDB" id="ToxoDB:CSUI_008898"/>
<dbReference type="PANTHER" id="PTHR14885">
    <property type="entry name" value="CILIA- AND FLAGELLA-ASSOCIATED PROTEIN 43-RELATED"/>
    <property type="match status" value="1"/>
</dbReference>
<evidence type="ECO:0000256" key="5">
    <source>
        <dbReference type="ARBA" id="ARBA00022737"/>
    </source>
</evidence>
<comment type="caution">
    <text evidence="10">The sequence shown here is derived from an EMBL/GenBank/DDBJ whole genome shotgun (WGS) entry which is preliminary data.</text>
</comment>
<evidence type="ECO:0000256" key="6">
    <source>
        <dbReference type="ARBA" id="ARBA00023054"/>
    </source>
</evidence>
<comment type="subcellular location">
    <subcellularLocation>
        <location evidence="1">Cell projection</location>
        <location evidence="1">Cilium</location>
    </subcellularLocation>
    <subcellularLocation>
        <location evidence="2">Cytoplasm</location>
        <location evidence="2">Cytoskeleton</location>
    </subcellularLocation>
</comment>
<protein>
    <submittedName>
        <fullName evidence="10">Transmembrane</fullName>
    </submittedName>
</protein>
<evidence type="ECO:0000256" key="7">
    <source>
        <dbReference type="ARBA" id="ARBA00023212"/>
    </source>
</evidence>
<keyword evidence="5" id="KW-0677">Repeat</keyword>
<dbReference type="PANTHER" id="PTHR14885:SF1">
    <property type="entry name" value="CILIA- AND FLAGELLA-ASSOCIATED PROTEIN 43"/>
    <property type="match status" value="1"/>
</dbReference>
<feature type="coiled-coil region" evidence="9">
    <location>
        <begin position="1338"/>
        <end position="1365"/>
    </location>
</feature>
<keyword evidence="6 9" id="KW-0175">Coiled coil</keyword>
<feature type="coiled-coil region" evidence="9">
    <location>
        <begin position="1091"/>
        <end position="1118"/>
    </location>
</feature>
<evidence type="ECO:0000256" key="1">
    <source>
        <dbReference type="ARBA" id="ARBA00004138"/>
    </source>
</evidence>
<sequence>MACRVKLVQVACLPSSMCVTNSGIYLGTATGEIWCFDGPDLLRNHGMSDLRSAHLSSPAVPLQTFVISSTPLHCLTAPTTTACGSDESSAAAGKTQQGVDLVAAAFDGSVYGVRLPHVGATCPKHDEQSSFGLLWSQEPHRSSDSAETLSVTAALSVGRSGHMLLGSCSPSDGFLLWRPSGTVPRMREMFRQEGAGVQILLENHDAATVEFCDDRVGGGPCGRRIALGSPDPLIAVWTPVQPSLETRLQWLCLGDAEAAAKVYDAKEGLEEEMEALRAGLAVLIQENEASTPLEALDREEFCIDTETRQRIQQDARSQMEGLRTHLELQKLACRVLRDRFTEKLWKSMDRPGRALTALDDSERAMVRDFPLRQPPAAQEVLEKKVVFLRWVSRRYRPCALRAWLMRIQYHPSNPGTTSWQTLLPAPTATVPAVFGRMERMEKDWLSKVNAVDLSLMKMKVEDEVVTTPWMDSMAEEYIVHAWAGNRPATEENGAAFDEVQRLRELLYAPTEILSMSRRRIQCCLLNKLATAVSSNTPNITAVQPCNPHSFAQVIPFSEHAHLCCRTRGPTGGGISHPPASHSLSRWPKRESLWLARKNRFLCDTPHYPSWRQCQPRLLVGLWVDARITPRHTQASKTTQFAALTTIPSSRQQKKRDGFLPVLHSVSDYREASSAEMRAAARVAVDICIRRAFNHVFDGVLSEKKRTVEQINQRVKKARTIASELKRDAGVTAYSCPSCEDPESLLKVTEQDVLAEMGELPEWFIAEDKEDEEGQSHLNDLGLDEASVRALQQMMGGQLKSKKDMSALEMTVEKEPWMETVKPEEMTDLQKKKFAEYEEKARQLADLQETYRKKLEGELHRLREEIKELRQKFASRFQELQLKQRQMEGDILKQELYCVSLLEWVNSNIDKADSLDDLLRQLYMCSKKLKQEGQELSHFAEQCQALEKQHQTVQQADKEVVTSIRSFLHHAQIPGEAMAAMMTLFKQRPKRGGQSSTVDLAAASGKSSELSPETLSAADVLADLEVLRHADELRAYQGIEGVDEACVRKVLQARHDKIQTEQRLAATAAALDHSRRYMAYVQQSHKRNTAKEAKLLQKISEQRKELETLEVNVKLLIELKQGQVEVTSPTPLITYDDACLVHRDVIDDCNNAILLNGKQKINTLEMVKEFRRKIVMLDWEKRVLDLEANDIEERTKDVHMLRVTKEMQKYLAAAAHQRAKRADLQAQEKSPSTSSAVPGGIAATAIEQARPQRGTFRDSQLDLLDKKIRDLKQEIKRITLENASLEQAAEELQSGVAYRQRIRQLREKSPVAYRRDSELAPTPSSSFAKYSSFEGNRYIDRLRRAARKHTDEIDELREELNRLRIRTVPLFGMGR</sequence>
<evidence type="ECO:0000256" key="9">
    <source>
        <dbReference type="SAM" id="Coils"/>
    </source>
</evidence>
<accession>A0A2C6KKW7</accession>
<feature type="coiled-coil region" evidence="9">
    <location>
        <begin position="700"/>
        <end position="727"/>
    </location>
</feature>
<name>A0A2C6KKW7_9APIC</name>
<keyword evidence="7" id="KW-0206">Cytoskeleton</keyword>
<keyword evidence="10" id="KW-0812">Transmembrane</keyword>
<evidence type="ECO:0000256" key="2">
    <source>
        <dbReference type="ARBA" id="ARBA00004245"/>
    </source>
</evidence>
<dbReference type="GO" id="GO:0060271">
    <property type="term" value="P:cilium assembly"/>
    <property type="evidence" value="ECO:0007669"/>
    <property type="project" value="TreeGrafter"/>
</dbReference>
<dbReference type="GeneID" id="94432228"/>
<keyword evidence="4" id="KW-0853">WD repeat</keyword>
<keyword evidence="11" id="KW-1185">Reference proteome</keyword>
<keyword evidence="8" id="KW-0966">Cell projection</keyword>
<evidence type="ECO:0000256" key="8">
    <source>
        <dbReference type="ARBA" id="ARBA00023273"/>
    </source>
</evidence>
<dbReference type="OrthoDB" id="64353at2759"/>
<evidence type="ECO:0000313" key="10">
    <source>
        <dbReference type="EMBL" id="PHJ17278.1"/>
    </source>
</evidence>
<feature type="coiled-coil region" evidence="9">
    <location>
        <begin position="833"/>
        <end position="878"/>
    </location>
</feature>
<proteinExistence type="predicted"/>
<keyword evidence="10" id="KW-0472">Membrane</keyword>
<keyword evidence="3" id="KW-0963">Cytoplasm</keyword>
<dbReference type="Proteomes" id="UP000221165">
    <property type="component" value="Unassembled WGS sequence"/>
</dbReference>
<reference evidence="10 11" key="1">
    <citation type="journal article" date="2017" name="Int. J. Parasitol.">
        <title>The genome of the protozoan parasite Cystoisospora suis and a reverse vaccinology approach to identify vaccine candidates.</title>
        <authorList>
            <person name="Palmieri N."/>
            <person name="Shrestha A."/>
            <person name="Ruttkowski B."/>
            <person name="Beck T."/>
            <person name="Vogl C."/>
            <person name="Tomley F."/>
            <person name="Blake D.P."/>
            <person name="Joachim A."/>
        </authorList>
    </citation>
    <scope>NUCLEOTIDE SEQUENCE [LARGE SCALE GENOMIC DNA]</scope>
    <source>
        <strain evidence="10 11">Wien I</strain>
    </source>
</reference>
<dbReference type="GO" id="GO:0005930">
    <property type="term" value="C:axoneme"/>
    <property type="evidence" value="ECO:0007669"/>
    <property type="project" value="TreeGrafter"/>
</dbReference>
<organism evidence="10 11">
    <name type="scientific">Cystoisospora suis</name>
    <dbReference type="NCBI Taxonomy" id="483139"/>
    <lineage>
        <taxon>Eukaryota</taxon>
        <taxon>Sar</taxon>
        <taxon>Alveolata</taxon>
        <taxon>Apicomplexa</taxon>
        <taxon>Conoidasida</taxon>
        <taxon>Coccidia</taxon>
        <taxon>Eucoccidiorida</taxon>
        <taxon>Eimeriorina</taxon>
        <taxon>Sarcocystidae</taxon>
        <taxon>Cystoisospora</taxon>
    </lineage>
</organism>
<gene>
    <name evidence="10" type="ORF">CSUI_008898</name>
</gene>
<dbReference type="Pfam" id="PF25828">
    <property type="entry name" value="CC_Cfap43"/>
    <property type="match status" value="2"/>
</dbReference>
<evidence type="ECO:0000256" key="4">
    <source>
        <dbReference type="ARBA" id="ARBA00022574"/>
    </source>
</evidence>
<feature type="coiled-coil region" evidence="9">
    <location>
        <begin position="1260"/>
        <end position="1294"/>
    </location>
</feature>
<dbReference type="EMBL" id="MIGC01005133">
    <property type="protein sequence ID" value="PHJ17278.1"/>
    <property type="molecule type" value="Genomic_DNA"/>
</dbReference>
<evidence type="ECO:0000256" key="3">
    <source>
        <dbReference type="ARBA" id="ARBA00022490"/>
    </source>
</evidence>
<evidence type="ECO:0000313" key="11">
    <source>
        <dbReference type="Proteomes" id="UP000221165"/>
    </source>
</evidence>
<dbReference type="RefSeq" id="XP_067919003.1">
    <property type="nucleotide sequence ID" value="XM_068069017.1"/>
</dbReference>